<feature type="region of interest" description="Disordered" evidence="10">
    <location>
        <begin position="206"/>
        <end position="231"/>
    </location>
</feature>
<evidence type="ECO:0000256" key="11">
    <source>
        <dbReference type="SAM" id="SignalP"/>
    </source>
</evidence>
<dbReference type="InterPro" id="IPR050979">
    <property type="entry name" value="LD-transpeptidase"/>
</dbReference>
<feature type="signal peptide" evidence="11">
    <location>
        <begin position="1"/>
        <end position="31"/>
    </location>
</feature>
<gene>
    <name evidence="13" type="ORF">DEW08_23065</name>
</gene>
<dbReference type="GO" id="GO:0005576">
    <property type="term" value="C:extracellular region"/>
    <property type="evidence" value="ECO:0007669"/>
    <property type="project" value="TreeGrafter"/>
</dbReference>
<dbReference type="PANTHER" id="PTHR30582">
    <property type="entry name" value="L,D-TRANSPEPTIDASE"/>
    <property type="match status" value="1"/>
</dbReference>
<evidence type="ECO:0000256" key="2">
    <source>
        <dbReference type="ARBA" id="ARBA00005992"/>
    </source>
</evidence>
<protein>
    <submittedName>
        <fullName evidence="13">L,D-transpeptidase</fullName>
    </submittedName>
</protein>
<evidence type="ECO:0000313" key="14">
    <source>
        <dbReference type="Proteomes" id="UP000245629"/>
    </source>
</evidence>
<evidence type="ECO:0000256" key="8">
    <source>
        <dbReference type="ARBA" id="ARBA00023316"/>
    </source>
</evidence>
<comment type="similarity">
    <text evidence="2">Belongs to the YkuD family.</text>
</comment>
<evidence type="ECO:0000256" key="7">
    <source>
        <dbReference type="ARBA" id="ARBA00022984"/>
    </source>
</evidence>
<keyword evidence="7 9" id="KW-0573">Peptidoglycan synthesis</keyword>
<dbReference type="GO" id="GO:0071555">
    <property type="term" value="P:cell wall organization"/>
    <property type="evidence" value="ECO:0007669"/>
    <property type="project" value="UniProtKB-UniRule"/>
</dbReference>
<dbReference type="PROSITE" id="PS52029">
    <property type="entry name" value="LD_TPASE"/>
    <property type="match status" value="1"/>
</dbReference>
<feature type="active site" description="Proton donor/acceptor" evidence="9">
    <location>
        <position position="132"/>
    </location>
</feature>
<reference evidence="14" key="1">
    <citation type="submission" date="2018-05" db="EMBL/GenBank/DDBJ databases">
        <title>Azospirillum thermophila sp. nov., a novel isolated from hot spring.</title>
        <authorList>
            <person name="Zhao Z."/>
        </authorList>
    </citation>
    <scope>NUCLEOTIDE SEQUENCE [LARGE SCALE GENOMIC DNA]</scope>
    <source>
        <strain evidence="14">CFH 70021</strain>
        <plasmid evidence="14">unnamed1</plasmid>
    </source>
</reference>
<dbReference type="AlphaFoldDB" id="A0A2S2CWS9"/>
<comment type="pathway">
    <text evidence="1 9">Cell wall biogenesis; peptidoglycan biosynthesis.</text>
</comment>
<feature type="region of interest" description="Disordered" evidence="10">
    <location>
        <begin position="87"/>
        <end position="108"/>
    </location>
</feature>
<keyword evidence="11" id="KW-0732">Signal</keyword>
<name>A0A2S2CWS9_9PROT</name>
<keyword evidence="3" id="KW-0328">Glycosyltransferase</keyword>
<evidence type="ECO:0000256" key="4">
    <source>
        <dbReference type="ARBA" id="ARBA00022679"/>
    </source>
</evidence>
<dbReference type="GO" id="GO:0071972">
    <property type="term" value="F:peptidoglycan L,D-transpeptidase activity"/>
    <property type="evidence" value="ECO:0007669"/>
    <property type="project" value="TreeGrafter"/>
</dbReference>
<dbReference type="GO" id="GO:0008360">
    <property type="term" value="P:regulation of cell shape"/>
    <property type="evidence" value="ECO:0007669"/>
    <property type="project" value="UniProtKB-UniRule"/>
</dbReference>
<dbReference type="KEGG" id="azz:DEW08_23065"/>
<dbReference type="OrthoDB" id="8478453at2"/>
<sequence length="365" mass="37682">MLGLTTPVDSRLLAAILVVVACLLHPAAAPAQDLLPEEPPGRRIVISLSERRLYLMQDGAPTRSFPVAIGRPGVTIPLGDSTVMRKRRNPTWHPTASQRRAKPSLPLSVPPGPGNPLGKFALDLGWTAIAIHGTNEPGSVGRRVSSGCFRMLPADIETLFGTVEVGTPVRVVREAVGTEPPPPLPAAAKAAPKPAVPAVAPAAAPAAAAAPPPPRPVKAGAPPAGPPPAVSPAAAPAPAVLAPVVPDPRCAGAQAPLRRLICDTPDLAELDGRARGLQDRFLAGLPDGATAAYALAQEDRRFDERTAALCWVRKGTEGDPAVAAAARACLSNALRGRLQDVAQRIAELRAEAQSDARGAARVVSR</sequence>
<dbReference type="InterPro" id="IPR038063">
    <property type="entry name" value="Transpep_catalytic_dom"/>
</dbReference>
<dbReference type="PANTHER" id="PTHR30582:SF24">
    <property type="entry name" value="L,D-TRANSPEPTIDASE ERFK_SRFK-RELATED"/>
    <property type="match status" value="1"/>
</dbReference>
<keyword evidence="5" id="KW-0378">Hydrolase</keyword>
<evidence type="ECO:0000256" key="10">
    <source>
        <dbReference type="SAM" id="MobiDB-lite"/>
    </source>
</evidence>
<keyword evidence="4" id="KW-0808">Transferase</keyword>
<dbReference type="EMBL" id="CP029356">
    <property type="protein sequence ID" value="AWK88929.1"/>
    <property type="molecule type" value="Genomic_DNA"/>
</dbReference>
<dbReference type="UniPathway" id="UPA00219"/>
<evidence type="ECO:0000259" key="12">
    <source>
        <dbReference type="PROSITE" id="PS52029"/>
    </source>
</evidence>
<evidence type="ECO:0000256" key="9">
    <source>
        <dbReference type="PROSITE-ProRule" id="PRU01373"/>
    </source>
</evidence>
<proteinExistence type="inferred from homology"/>
<evidence type="ECO:0000256" key="6">
    <source>
        <dbReference type="ARBA" id="ARBA00022960"/>
    </source>
</evidence>
<dbReference type="Gene3D" id="2.40.440.10">
    <property type="entry name" value="L,D-transpeptidase catalytic domain-like"/>
    <property type="match status" value="1"/>
</dbReference>
<keyword evidence="6 9" id="KW-0133">Cell shape</keyword>
<dbReference type="Pfam" id="PF03734">
    <property type="entry name" value="YkuD"/>
    <property type="match status" value="1"/>
</dbReference>
<feature type="chain" id="PRO_5015533658" evidence="11">
    <location>
        <begin position="32"/>
        <end position="365"/>
    </location>
</feature>
<dbReference type="CDD" id="cd16913">
    <property type="entry name" value="YkuD_like"/>
    <property type="match status" value="1"/>
</dbReference>
<keyword evidence="13" id="KW-0614">Plasmid</keyword>
<feature type="domain" description="L,D-TPase catalytic" evidence="12">
    <location>
        <begin position="42"/>
        <end position="172"/>
    </location>
</feature>
<evidence type="ECO:0000256" key="1">
    <source>
        <dbReference type="ARBA" id="ARBA00004752"/>
    </source>
</evidence>
<accession>A0A2S2CWS9</accession>
<evidence type="ECO:0000256" key="3">
    <source>
        <dbReference type="ARBA" id="ARBA00022676"/>
    </source>
</evidence>
<feature type="active site" description="Nucleophile" evidence="9">
    <location>
        <position position="148"/>
    </location>
</feature>
<evidence type="ECO:0000256" key="5">
    <source>
        <dbReference type="ARBA" id="ARBA00022801"/>
    </source>
</evidence>
<dbReference type="GO" id="GO:0018104">
    <property type="term" value="P:peptidoglycan-protein cross-linking"/>
    <property type="evidence" value="ECO:0007669"/>
    <property type="project" value="TreeGrafter"/>
</dbReference>
<geneLocation type="plasmid" evidence="13 14">
    <name>unnamed1</name>
</geneLocation>
<dbReference type="GO" id="GO:0016757">
    <property type="term" value="F:glycosyltransferase activity"/>
    <property type="evidence" value="ECO:0007669"/>
    <property type="project" value="UniProtKB-KW"/>
</dbReference>
<dbReference type="SUPFAM" id="SSF141523">
    <property type="entry name" value="L,D-transpeptidase catalytic domain-like"/>
    <property type="match status" value="1"/>
</dbReference>
<evidence type="ECO:0000313" key="13">
    <source>
        <dbReference type="EMBL" id="AWK88929.1"/>
    </source>
</evidence>
<dbReference type="Proteomes" id="UP000245629">
    <property type="component" value="Plasmid unnamed1"/>
</dbReference>
<keyword evidence="8 9" id="KW-0961">Cell wall biogenesis/degradation</keyword>
<dbReference type="InterPro" id="IPR005490">
    <property type="entry name" value="LD_TPept_cat_dom"/>
</dbReference>
<organism evidence="13 14">
    <name type="scientific">Azospirillum thermophilum</name>
    <dbReference type="NCBI Taxonomy" id="2202148"/>
    <lineage>
        <taxon>Bacteria</taxon>
        <taxon>Pseudomonadati</taxon>
        <taxon>Pseudomonadota</taxon>
        <taxon>Alphaproteobacteria</taxon>
        <taxon>Rhodospirillales</taxon>
        <taxon>Azospirillaceae</taxon>
        <taxon>Azospirillum</taxon>
    </lineage>
</organism>
<keyword evidence="14" id="KW-1185">Reference proteome</keyword>